<accession>I7G5Y9</accession>
<dbReference type="Proteomes" id="UP000006158">
    <property type="component" value="Chromosome"/>
</dbReference>
<reference evidence="2 3" key="2">
    <citation type="journal article" date="2009" name="Genome Res.">
        <title>Ortho-proteogenomics: multiple proteomes investigation through orthology and a new MS-based protocol.</title>
        <authorList>
            <person name="Gallien S."/>
            <person name="Perrodou E."/>
            <person name="Carapito C."/>
            <person name="Deshayes C."/>
            <person name="Reyrat J.M."/>
            <person name="Van Dorsselaer A."/>
            <person name="Poch O."/>
            <person name="Schaeffer C."/>
            <person name="Lecompte O."/>
        </authorList>
    </citation>
    <scope>NUCLEOTIDE SEQUENCE [LARGE SCALE GENOMIC DNA]</scope>
    <source>
        <strain evidence="3">ATCC 700084 / mc(2)155</strain>
    </source>
</reference>
<organism evidence="2 3">
    <name type="scientific">Mycolicibacterium smegmatis (strain ATCC 700084 / mc(2)155)</name>
    <name type="common">Mycobacterium smegmatis</name>
    <dbReference type="NCBI Taxonomy" id="246196"/>
    <lineage>
        <taxon>Bacteria</taxon>
        <taxon>Bacillati</taxon>
        <taxon>Actinomycetota</taxon>
        <taxon>Actinomycetes</taxon>
        <taxon>Mycobacteriales</taxon>
        <taxon>Mycobacteriaceae</taxon>
        <taxon>Mycolicibacterium</taxon>
    </lineage>
</organism>
<gene>
    <name evidence="2" type="ordered locus">MSMEI_1546</name>
</gene>
<name>I7G5Y9_MYCS2</name>
<reference evidence="2 3" key="1">
    <citation type="journal article" date="2007" name="Genome Biol.">
        <title>Interrupted coding sequences in Mycobacterium smegmatis: authentic mutations or sequencing errors?</title>
        <authorList>
            <person name="Deshayes C."/>
            <person name="Perrodou E."/>
            <person name="Gallien S."/>
            <person name="Euphrasie D."/>
            <person name="Schaeffer C."/>
            <person name="Van-Dorsselaer A."/>
            <person name="Poch O."/>
            <person name="Lecompte O."/>
            <person name="Reyrat J.M."/>
        </authorList>
    </citation>
    <scope>NUCLEOTIDE SEQUENCE [LARGE SCALE GENOMIC DNA]</scope>
    <source>
        <strain evidence="3">ATCC 700084 / mc(2)155</strain>
    </source>
</reference>
<dbReference type="KEGG" id="msg:MSMEI_1546"/>
<dbReference type="EMBL" id="CP001663">
    <property type="protein sequence ID" value="AFP38019.1"/>
    <property type="molecule type" value="Genomic_DNA"/>
</dbReference>
<dbReference type="AlphaFoldDB" id="I7G5Y9"/>
<evidence type="ECO:0000313" key="2">
    <source>
        <dbReference type="EMBL" id="AFP38019.1"/>
    </source>
</evidence>
<proteinExistence type="predicted"/>
<evidence type="ECO:0000313" key="3">
    <source>
        <dbReference type="Proteomes" id="UP000006158"/>
    </source>
</evidence>
<sequence>MGRGCFRLGAGAAERFFEACETGKGWARCRQYCHSDATFTAQADALADAVDKRRQDPPYDEDLERRRDDAAIRLGLNHFAERVELRSGPWGTTLSASRRRARHHGCDFRSWRRNHDHGVHVGDRGQISSTSGKQSRADGASPARKPAVPPTAAALIYLGRSRE</sequence>
<evidence type="ECO:0000256" key="1">
    <source>
        <dbReference type="SAM" id="MobiDB-lite"/>
    </source>
</evidence>
<dbReference type="PATRIC" id="fig|246196.56.peg.1596"/>
<protein>
    <submittedName>
        <fullName evidence="2">Uncharacterized protein</fullName>
    </submittedName>
</protein>
<feature type="region of interest" description="Disordered" evidence="1">
    <location>
        <begin position="112"/>
        <end position="151"/>
    </location>
</feature>